<dbReference type="Proteomes" id="UP001242313">
    <property type="component" value="Unassembled WGS sequence"/>
</dbReference>
<gene>
    <name evidence="1" type="ORF">J2S25_003203</name>
</gene>
<sequence>MNHKPEHGAVLKEAKVEILKLVIELISKNVDVDAIISIFSLEKIELEQIEGLVRKNIKQGSEWDLNKCGMADKAMKTLDSVRKEQMGENQTDVPEGVNEGRLDKELMKVVKKNVRNPNRRKITAVPVTMKTRLTRENERLIREISSWLE</sequence>
<accession>A0ABU0FYH1</accession>
<keyword evidence="2" id="KW-1185">Reference proteome</keyword>
<evidence type="ECO:0000313" key="2">
    <source>
        <dbReference type="Proteomes" id="UP001242313"/>
    </source>
</evidence>
<comment type="caution">
    <text evidence="1">The sequence shown here is derived from an EMBL/GenBank/DDBJ whole genome shotgun (WGS) entry which is preliminary data.</text>
</comment>
<proteinExistence type="predicted"/>
<evidence type="ECO:0000313" key="1">
    <source>
        <dbReference type="EMBL" id="MDQ0414991.1"/>
    </source>
</evidence>
<organism evidence="1 2">
    <name type="scientific">Mesobacillus stamsii</name>
    <dbReference type="NCBI Taxonomy" id="225347"/>
    <lineage>
        <taxon>Bacteria</taxon>
        <taxon>Bacillati</taxon>
        <taxon>Bacillota</taxon>
        <taxon>Bacilli</taxon>
        <taxon>Bacillales</taxon>
        <taxon>Bacillaceae</taxon>
        <taxon>Mesobacillus</taxon>
    </lineage>
</organism>
<name>A0ABU0FYH1_9BACI</name>
<dbReference type="EMBL" id="JAUSUN010000023">
    <property type="protein sequence ID" value="MDQ0414991.1"/>
    <property type="molecule type" value="Genomic_DNA"/>
</dbReference>
<reference evidence="1 2" key="1">
    <citation type="submission" date="2023-07" db="EMBL/GenBank/DDBJ databases">
        <title>Genomic Encyclopedia of Type Strains, Phase IV (KMG-IV): sequencing the most valuable type-strain genomes for metagenomic binning, comparative biology and taxonomic classification.</title>
        <authorList>
            <person name="Goeker M."/>
        </authorList>
    </citation>
    <scope>NUCLEOTIDE SEQUENCE [LARGE SCALE GENOMIC DNA]</scope>
    <source>
        <strain evidence="1 2">DSM 19598</strain>
    </source>
</reference>
<dbReference type="RefSeq" id="WP_307192338.1">
    <property type="nucleotide sequence ID" value="NZ_JAUSUN010000023.1"/>
</dbReference>
<protein>
    <submittedName>
        <fullName evidence="1">Uncharacterized protein</fullName>
    </submittedName>
</protein>